<feature type="domain" description="RNA-binding S4" evidence="6">
    <location>
        <begin position="106"/>
        <end position="167"/>
    </location>
</feature>
<dbReference type="GO" id="GO:0000455">
    <property type="term" value="P:enzyme-directed rRNA pseudouridine synthesis"/>
    <property type="evidence" value="ECO:0007669"/>
    <property type="project" value="UniProtKB-ARBA"/>
</dbReference>
<dbReference type="AlphaFoldDB" id="A0A3Q8EY86"/>
<dbReference type="Gene3D" id="3.10.290.10">
    <property type="entry name" value="RNA-binding S4 domain"/>
    <property type="match status" value="1"/>
</dbReference>
<dbReference type="PANTHER" id="PTHR47683:SF3">
    <property type="entry name" value="RIBOSOMAL LARGE SUBUNIT PSEUDOURIDINE SYNTHASE B"/>
    <property type="match status" value="1"/>
</dbReference>
<dbReference type="Pfam" id="PF00849">
    <property type="entry name" value="PseudoU_synth_2"/>
    <property type="match status" value="1"/>
</dbReference>
<dbReference type="InterPro" id="IPR050343">
    <property type="entry name" value="RsuA_PseudoU_synthase"/>
</dbReference>
<dbReference type="EC" id="5.4.99.-" evidence="5"/>
<dbReference type="SUPFAM" id="SSF55120">
    <property type="entry name" value="Pseudouridine synthase"/>
    <property type="match status" value="1"/>
</dbReference>
<evidence type="ECO:0000256" key="4">
    <source>
        <dbReference type="PROSITE-ProRule" id="PRU00182"/>
    </source>
</evidence>
<dbReference type="InterPro" id="IPR020094">
    <property type="entry name" value="TruA/RsuA/RluB/E/F_N"/>
</dbReference>
<dbReference type="InterPro" id="IPR002942">
    <property type="entry name" value="S4_RNA-bd"/>
</dbReference>
<keyword evidence="2 4" id="KW-0694">RNA-binding</keyword>
<evidence type="ECO:0000256" key="2">
    <source>
        <dbReference type="ARBA" id="ARBA00022884"/>
    </source>
</evidence>
<dbReference type="PROSITE" id="PS50889">
    <property type="entry name" value="S4"/>
    <property type="match status" value="1"/>
</dbReference>
<dbReference type="InterPro" id="IPR000748">
    <property type="entry name" value="PsdUridine_synth_RsuA/RluB/E/F"/>
</dbReference>
<dbReference type="Proteomes" id="UP000266796">
    <property type="component" value="Chromosome"/>
</dbReference>
<dbReference type="FunFam" id="3.10.290.10:FF:000003">
    <property type="entry name" value="Pseudouridine synthase"/>
    <property type="match status" value="1"/>
</dbReference>
<dbReference type="RefSeq" id="WP_199919607.1">
    <property type="nucleotide sequence ID" value="NZ_CP025628.1"/>
</dbReference>
<dbReference type="GO" id="GO:0120159">
    <property type="term" value="F:rRNA pseudouridine synthase activity"/>
    <property type="evidence" value="ECO:0007669"/>
    <property type="project" value="UniProtKB-ARBA"/>
</dbReference>
<dbReference type="InterPro" id="IPR006145">
    <property type="entry name" value="PsdUridine_synth_RsuA/RluA"/>
</dbReference>
<dbReference type="PROSITE" id="PS01149">
    <property type="entry name" value="PSI_RSU"/>
    <property type="match status" value="1"/>
</dbReference>
<keyword evidence="8" id="KW-1185">Reference proteome</keyword>
<gene>
    <name evidence="7" type="primary">rluB</name>
    <name evidence="7" type="ORF">CKSOR_00398</name>
</gene>
<dbReference type="InterPro" id="IPR018496">
    <property type="entry name" value="PsdUridine_synth_RsuA/RluB_CS"/>
</dbReference>
<dbReference type="NCBIfam" id="TIGR00093">
    <property type="entry name" value="pseudouridine synthase"/>
    <property type="match status" value="1"/>
</dbReference>
<dbReference type="InterPro" id="IPR020103">
    <property type="entry name" value="PsdUridine_synth_cat_dom_sf"/>
</dbReference>
<evidence type="ECO:0000313" key="7">
    <source>
        <dbReference type="EMBL" id="AWD32515.1"/>
    </source>
</evidence>
<reference evidence="7 8" key="1">
    <citation type="journal article" date="2018" name="Parasitology">
        <title>The reduced genome of Candidatus Kinetoplastibacterium sorsogonicusi, the endosymbiont of Kentomonas sorsogonicus (Trypanosomatidae): loss of the haem-synthesis pathway.</title>
        <authorList>
            <person name="Silva F.M."/>
            <person name="Kostygov A.Y."/>
            <person name="Spodareva V.V."/>
            <person name="Butenko A."/>
            <person name="Tossou R."/>
            <person name="Lukes J."/>
            <person name="Yurchenko V."/>
            <person name="Alves J.M.P."/>
        </authorList>
    </citation>
    <scope>NUCLEOTIDE SEQUENCE [LARGE SCALE GENOMIC DNA]</scope>
    <source>
        <strain evidence="7 8">MF-08</strain>
    </source>
</reference>
<dbReference type="Pfam" id="PF01479">
    <property type="entry name" value="S4"/>
    <property type="match status" value="1"/>
</dbReference>
<organism evidence="7 8">
    <name type="scientific">Candidatus Kinetoplastidibacterium kentomonadis</name>
    <dbReference type="NCBI Taxonomy" id="1576550"/>
    <lineage>
        <taxon>Bacteria</taxon>
        <taxon>Pseudomonadati</taxon>
        <taxon>Pseudomonadota</taxon>
        <taxon>Betaproteobacteria</taxon>
        <taxon>Candidatus Kinetoplastidibacterium</taxon>
    </lineage>
</organism>
<accession>A0A3Q8EY86</accession>
<dbReference type="PANTHER" id="PTHR47683">
    <property type="entry name" value="PSEUDOURIDINE SYNTHASE FAMILY PROTEIN-RELATED"/>
    <property type="match status" value="1"/>
</dbReference>
<dbReference type="CDD" id="cd00165">
    <property type="entry name" value="S4"/>
    <property type="match status" value="1"/>
</dbReference>
<dbReference type="InterPro" id="IPR036986">
    <property type="entry name" value="S4_RNA-bd_sf"/>
</dbReference>
<proteinExistence type="inferred from homology"/>
<dbReference type="SMART" id="SM00363">
    <property type="entry name" value="S4"/>
    <property type="match status" value="1"/>
</dbReference>
<evidence type="ECO:0000313" key="8">
    <source>
        <dbReference type="Proteomes" id="UP000266796"/>
    </source>
</evidence>
<keyword evidence="3 5" id="KW-0413">Isomerase</keyword>
<comment type="similarity">
    <text evidence="1 5">Belongs to the pseudouridine synthase RsuA family.</text>
</comment>
<dbReference type="EMBL" id="CP025628">
    <property type="protein sequence ID" value="AWD32515.1"/>
    <property type="molecule type" value="Genomic_DNA"/>
</dbReference>
<dbReference type="GO" id="GO:0003723">
    <property type="term" value="F:RNA binding"/>
    <property type="evidence" value="ECO:0007669"/>
    <property type="project" value="UniProtKB-KW"/>
</dbReference>
<evidence type="ECO:0000256" key="5">
    <source>
        <dbReference type="RuleBase" id="RU003887"/>
    </source>
</evidence>
<dbReference type="Gene3D" id="3.30.70.580">
    <property type="entry name" value="Pseudouridine synthase I, catalytic domain, N-terminal subdomain"/>
    <property type="match status" value="1"/>
</dbReference>
<evidence type="ECO:0000256" key="1">
    <source>
        <dbReference type="ARBA" id="ARBA00008348"/>
    </source>
</evidence>
<dbReference type="SUPFAM" id="SSF55174">
    <property type="entry name" value="Alpha-L RNA-binding motif"/>
    <property type="match status" value="1"/>
</dbReference>
<name>A0A3Q8EY86_9PROT</name>
<dbReference type="InterPro" id="IPR042092">
    <property type="entry name" value="PsdUridine_s_RsuA/RluB/E/F_cat"/>
</dbReference>
<evidence type="ECO:0000259" key="6">
    <source>
        <dbReference type="SMART" id="SM00363"/>
    </source>
</evidence>
<dbReference type="KEGG" id="kso:CKSOR_00398"/>
<protein>
    <recommendedName>
        <fullName evidence="5">Pseudouridine synthase</fullName>
        <ecNumber evidence="5">5.4.99.-</ecNumber>
    </recommendedName>
</protein>
<dbReference type="Gene3D" id="3.30.70.1560">
    <property type="entry name" value="Alpha-L RNA-binding motif"/>
    <property type="match status" value="1"/>
</dbReference>
<evidence type="ECO:0000256" key="3">
    <source>
        <dbReference type="ARBA" id="ARBA00023235"/>
    </source>
</evidence>
<sequence length="424" mass="48974">MVDNIKNIKLNSNKVTESNKNIVKKTIQIHNLRTPFRLHRRNIPKVIEYKSDSEEFSMNPYDLYRPLNFKKNIKNDCSNTLPHLTSLFHMKHKLEKHLDTEKNTCQKLHKVLASSGIGSRREMEDLIISGRVSVNGEPAHIGQRIKLNDKVRVNGKLINNNFYNKIPKMIIYHKPAGEIVTHDDPNGRINVFSHLPKLTTGKWLSIGRLDINTEGLLIFTDSGELSNRFMHPKYGIEREYAIRILGEIDHLKEKLLLNGINLEDGLAKLESINYLGGEGTNRWFQIVIKEGRNREIRRIFEKIGLVVSRLIRTRFGDIILPRSLKRGKWISLDEDTIIALMSKLNLNINSINHINNKNKHLAELKIRNNIVCPSDPYGTGIIQNNAYANGYPILKDSKNYKFSKKSHNKNKIPDNKKIKMKKFL</sequence>